<protein>
    <recommendedName>
        <fullName evidence="1">Abortive phage infection protein C-terminal domain-containing protein</fullName>
    </recommendedName>
</protein>
<dbReference type="Proteomes" id="UP000004095">
    <property type="component" value="Unassembled WGS sequence"/>
</dbReference>
<evidence type="ECO:0000313" key="3">
    <source>
        <dbReference type="Proteomes" id="UP000004095"/>
    </source>
</evidence>
<proteinExistence type="predicted"/>
<accession>A1ZZ08</accession>
<dbReference type="Pfam" id="PF10592">
    <property type="entry name" value="AIPR"/>
    <property type="match status" value="1"/>
</dbReference>
<feature type="domain" description="Abortive phage infection protein C-terminal" evidence="1">
    <location>
        <begin position="283"/>
        <end position="561"/>
    </location>
</feature>
<dbReference type="AlphaFoldDB" id="A1ZZ08"/>
<dbReference type="eggNOG" id="ENOG502Z7VT">
    <property type="taxonomic scope" value="Bacteria"/>
</dbReference>
<name>A1ZZ08_MICM2</name>
<dbReference type="RefSeq" id="WP_002704940.1">
    <property type="nucleotide sequence ID" value="NZ_AAWS01000071.1"/>
</dbReference>
<evidence type="ECO:0000313" key="2">
    <source>
        <dbReference type="EMBL" id="EAY24388.1"/>
    </source>
</evidence>
<gene>
    <name evidence="2" type="ORF">M23134_07183</name>
</gene>
<reference evidence="2 3" key="1">
    <citation type="submission" date="2007-01" db="EMBL/GenBank/DDBJ databases">
        <authorList>
            <person name="Haygood M."/>
            <person name="Podell S."/>
            <person name="Anderson C."/>
            <person name="Hopkinson B."/>
            <person name="Roe K."/>
            <person name="Barbeau K."/>
            <person name="Gaasterland T."/>
            <person name="Ferriera S."/>
            <person name="Johnson J."/>
            <person name="Kravitz S."/>
            <person name="Beeson K."/>
            <person name="Sutton G."/>
            <person name="Rogers Y.-H."/>
            <person name="Friedman R."/>
            <person name="Frazier M."/>
            <person name="Venter J.C."/>
        </authorList>
    </citation>
    <scope>NUCLEOTIDE SEQUENCE [LARGE SCALE GENOMIC DNA]</scope>
    <source>
        <strain evidence="2 3">ATCC 23134</strain>
    </source>
</reference>
<keyword evidence="3" id="KW-1185">Reference proteome</keyword>
<dbReference type="EMBL" id="AAWS01000071">
    <property type="protein sequence ID" value="EAY24388.1"/>
    <property type="molecule type" value="Genomic_DNA"/>
</dbReference>
<dbReference type="OrthoDB" id="9806213at2"/>
<sequence>MLTSTFYRLINEELEQILAKHPNDEALHTHRNPEQNKGYAFLVWFLDFYGQQPLYNRYITDGKDDSSCDIIFSNTDSHEQTIFYVVQSKWVSLKVSEEGRLLRKNKPIQEYPKIKKEEFNAVISDFATVASGTRKPGKNESFNKKYEELITHLERNGKAKFIFFTAADYNETIEDNMQAFKQEYAPNITLELIGIDRIRRDYIEFKFKEIVANNPLEYTYSPEDTDIVLDIERYKNGGNPLDDNAYLSTRDMLQFEGRTQAYIFTLKPKTIHTLFKKYKFKLFFKNVRNPLHRSNYNEKIVETLQRRPDTFWYFNNGITAITKRIPDVGKNAQTLTVKGLQVINGAQTVYSVYQAYENANHDQREIMDTDARISFRLIRSSDEDFNLEITRFTNSQNAMEPRDFVANLEEQRRLQNESFKTAVWYEKRRSEFRLEEKKLQELGIRVLPNRFFVESYLAFCLQRPTDAVFNSDKFFIKSVGTVKGLYDDIFNEKTSFENMLAAALMWEQIGDHQASVINSLLSGFYILPEEQNMALYVLAFSRVILKKYLEATYPNKLINIDQFILNNAFTKATHYDIIFNANAYACYRFIGRIYLSNFENVKLHVKQLVKSNTFYEVLVHEEENSSIDLKEFEEAANNLDKMIKLAQSMLPTNKEKDTE</sequence>
<dbReference type="InterPro" id="IPR018891">
    <property type="entry name" value="AIPR_C"/>
</dbReference>
<comment type="caution">
    <text evidence="2">The sequence shown here is derived from an EMBL/GenBank/DDBJ whole genome shotgun (WGS) entry which is preliminary data.</text>
</comment>
<evidence type="ECO:0000259" key="1">
    <source>
        <dbReference type="Pfam" id="PF10592"/>
    </source>
</evidence>
<organism evidence="2 3">
    <name type="scientific">Microscilla marina ATCC 23134</name>
    <dbReference type="NCBI Taxonomy" id="313606"/>
    <lineage>
        <taxon>Bacteria</taxon>
        <taxon>Pseudomonadati</taxon>
        <taxon>Bacteroidota</taxon>
        <taxon>Cytophagia</taxon>
        <taxon>Cytophagales</taxon>
        <taxon>Microscillaceae</taxon>
        <taxon>Microscilla</taxon>
    </lineage>
</organism>